<name>I1BZI4_RHIO9</name>
<dbReference type="AlphaFoldDB" id="I1BZI4"/>
<dbReference type="RefSeq" id="XP_067517010.1">
    <property type="nucleotide sequence ID" value="XM_067660909.1"/>
</dbReference>
<gene>
    <name evidence="1" type="ORF">RO3G_06319</name>
</gene>
<sequence length="77" mass="9346">MIEKTKTYCHVYEAVKQQEVQNAEDTLVNSRSLNLQNREEYFRNRVLVTELPQRHYTEIITNHLTKYPLHRELKQSK</sequence>
<dbReference type="GeneID" id="93613290"/>
<organism evidence="1 2">
    <name type="scientific">Rhizopus delemar (strain RA 99-880 / ATCC MYA-4621 / FGSC 9543 / NRRL 43880)</name>
    <name type="common">Mucormycosis agent</name>
    <name type="synonym">Rhizopus arrhizus var. delemar</name>
    <dbReference type="NCBI Taxonomy" id="246409"/>
    <lineage>
        <taxon>Eukaryota</taxon>
        <taxon>Fungi</taxon>
        <taxon>Fungi incertae sedis</taxon>
        <taxon>Mucoromycota</taxon>
        <taxon>Mucoromycotina</taxon>
        <taxon>Mucoromycetes</taxon>
        <taxon>Mucorales</taxon>
        <taxon>Mucorineae</taxon>
        <taxon>Rhizopodaceae</taxon>
        <taxon>Rhizopus</taxon>
    </lineage>
</organism>
<evidence type="ECO:0000313" key="2">
    <source>
        <dbReference type="Proteomes" id="UP000009138"/>
    </source>
</evidence>
<dbReference type="Proteomes" id="UP000009138">
    <property type="component" value="Unassembled WGS sequence"/>
</dbReference>
<accession>I1BZI4</accession>
<protein>
    <submittedName>
        <fullName evidence="1">Uncharacterized protein</fullName>
    </submittedName>
</protein>
<proteinExistence type="predicted"/>
<dbReference type="InParanoid" id="I1BZI4"/>
<dbReference type="VEuPathDB" id="FungiDB:RO3G_06319"/>
<keyword evidence="2" id="KW-1185">Reference proteome</keyword>
<dbReference type="EMBL" id="CH476735">
    <property type="protein sequence ID" value="EIE81614.1"/>
    <property type="molecule type" value="Genomic_DNA"/>
</dbReference>
<evidence type="ECO:0000313" key="1">
    <source>
        <dbReference type="EMBL" id="EIE81614.1"/>
    </source>
</evidence>
<reference evidence="1 2" key="1">
    <citation type="journal article" date="2009" name="PLoS Genet.">
        <title>Genomic analysis of the basal lineage fungus Rhizopus oryzae reveals a whole-genome duplication.</title>
        <authorList>
            <person name="Ma L.-J."/>
            <person name="Ibrahim A.S."/>
            <person name="Skory C."/>
            <person name="Grabherr M.G."/>
            <person name="Burger G."/>
            <person name="Butler M."/>
            <person name="Elias M."/>
            <person name="Idnurm A."/>
            <person name="Lang B.F."/>
            <person name="Sone T."/>
            <person name="Abe A."/>
            <person name="Calvo S.E."/>
            <person name="Corrochano L.M."/>
            <person name="Engels R."/>
            <person name="Fu J."/>
            <person name="Hansberg W."/>
            <person name="Kim J.-M."/>
            <person name="Kodira C.D."/>
            <person name="Koehrsen M.J."/>
            <person name="Liu B."/>
            <person name="Miranda-Saavedra D."/>
            <person name="O'Leary S."/>
            <person name="Ortiz-Castellanos L."/>
            <person name="Poulter R."/>
            <person name="Rodriguez-Romero J."/>
            <person name="Ruiz-Herrera J."/>
            <person name="Shen Y.-Q."/>
            <person name="Zeng Q."/>
            <person name="Galagan J."/>
            <person name="Birren B.W."/>
            <person name="Cuomo C.A."/>
            <person name="Wickes B.L."/>
        </authorList>
    </citation>
    <scope>NUCLEOTIDE SEQUENCE [LARGE SCALE GENOMIC DNA]</scope>
    <source>
        <strain evidence="2">RA 99-880 / ATCC MYA-4621 / FGSC 9543 / NRRL 43880</strain>
    </source>
</reference>